<dbReference type="SUPFAM" id="SSF52540">
    <property type="entry name" value="P-loop containing nucleoside triphosphate hydrolases"/>
    <property type="match status" value="1"/>
</dbReference>
<dbReference type="PANTHER" id="PTHR47396">
    <property type="entry name" value="TYPE I RESTRICTION ENZYME ECOKI R PROTEIN"/>
    <property type="match status" value="1"/>
</dbReference>
<protein>
    <submittedName>
        <fullName evidence="3">Helicase C-terminal domain protein</fullName>
    </submittedName>
</protein>
<dbReference type="InterPro" id="IPR050742">
    <property type="entry name" value="Helicase_Restrict-Modif_Enz"/>
</dbReference>
<comment type="caution">
    <text evidence="3">The sequence shown here is derived from an EMBL/GenBank/DDBJ whole genome shotgun (WGS) entry which is preliminary data.</text>
</comment>
<keyword evidence="3" id="KW-0067">ATP-binding</keyword>
<sequence length="1100" mass="126088">MLNLFKMDSLFPEEKIEITFNCTYVKNINGNKQEYYIGVEKGVIRKFNGSTFSGYEFLSENDSKYFISIIKSQIPQNYDAVFTLLEEYEKLTIAILSKCKKKAEYIKLPDHKNILQTWEGKFNYKKEIKDETGNITQFGLRPPQIGALHSILSHWSISNKPAVIVMPTGTGKTETMLCLTIAEKCQGLLVIVPSASLRTQIFNKFKSLGVLKDRKFQIVSSSAKNPIVGFLKTSIKSIEDANSLFESNVIISTPQIITGILNGDVKIKTSFLNWCNLLIMDEAHHSQAKEWNNIKVQLETYNKPILLFTATPFRNDKKRLQGKVIYDYPLSLAQRDNYYKQIVFHPILEFNPLKSDQLIAEKAISILEKDIEGKYDHILMARVDTMSKAEEVFEKIYKPYQKYNPVFIHSGIKQAIRKKILEDIIAGKHKIIVCVDMLGEGFDLPQLKICALHDLHKNITTSFQFFGRFTRESILKLGNASIVANIADPELKGTLKKLYQKDSDWDKIISMANEDIIGSVKEEQDFFQNFSDAEIPAKIPLRNITPAMSTVVFRLFDDEIEWEPQNYTSCFNEEKYETVSVEHEEKNLLVIVAKKVDPVKWGKIDDLLNCQYDLYIIYLNEEQKLLYINSTNNGTTHDKLAEAIVGPNKSLFNEADIYKCLDGVFQLELFNLGLKSTLDGPISFTMYAGNSIVSGLDELDKDTKSSSNLFGVGYENGDKVTIGCSSKGRVWTKLVKSIPDFCQWCDSLGNKLLDDSIDTQDIFKFIQKPELITELPANKVPVAMKWNEELYAYTSMTLHRGIPVVDFNVRLKSYSHNYVEFSIESNQSTIDYKLVLDSTIGRGYKYELIGSIPFIITYKGNEIDIAELFYDFPPITWFHDNSKMYNNIFFPFKGKISLFDTSKILALEWTGTDIRKESQKLEKRTDSIQYHIIEKLKSNIDYKIIFDDDDANEASDIIAIKFWEGGDSRVKIDLYHCKFSSKSQSGGRLKDLYEVCGQAQRSFHWRHTTYELLQHMVRRQNSRINQGKASRYEVGGDEEMNTLLNMITSGYCELEFNIYVVQPGISKKVIEKETEHLKLLGATDLLLKKTGNNFFVMTSE</sequence>
<dbReference type="Gene3D" id="3.40.50.300">
    <property type="entry name" value="P-loop containing nucleotide triphosphate hydrolases"/>
    <property type="match status" value="2"/>
</dbReference>
<keyword evidence="3" id="KW-0547">Nucleotide-binding</keyword>
<dbReference type="Pfam" id="PF04851">
    <property type="entry name" value="ResIII"/>
    <property type="match status" value="1"/>
</dbReference>
<name>A0ABN0ASL6_CHRGE</name>
<evidence type="ECO:0000259" key="2">
    <source>
        <dbReference type="PROSITE" id="PS51194"/>
    </source>
</evidence>
<keyword evidence="3" id="KW-0347">Helicase</keyword>
<feature type="domain" description="Helicase C-terminal" evidence="2">
    <location>
        <begin position="359"/>
        <end position="517"/>
    </location>
</feature>
<dbReference type="InterPro" id="IPR006935">
    <property type="entry name" value="Helicase/UvrB_N"/>
</dbReference>
<organism evidence="3 4">
    <name type="scientific">Chryseobacterium gleum ATCC 35910</name>
    <dbReference type="NCBI Taxonomy" id="525257"/>
    <lineage>
        <taxon>Bacteria</taxon>
        <taxon>Pseudomonadati</taxon>
        <taxon>Bacteroidota</taxon>
        <taxon>Flavobacteriia</taxon>
        <taxon>Flavobacteriales</taxon>
        <taxon>Weeksellaceae</taxon>
        <taxon>Chryseobacterium group</taxon>
        <taxon>Chryseobacterium</taxon>
    </lineage>
</organism>
<dbReference type="InterPro" id="IPR001650">
    <property type="entry name" value="Helicase_C-like"/>
</dbReference>
<dbReference type="CDD" id="cd17926">
    <property type="entry name" value="DEXHc_RE"/>
    <property type="match status" value="1"/>
</dbReference>
<keyword evidence="4" id="KW-1185">Reference proteome</keyword>
<dbReference type="Proteomes" id="UP000002969">
    <property type="component" value="Unassembled WGS sequence"/>
</dbReference>
<dbReference type="PROSITE" id="PS51194">
    <property type="entry name" value="HELICASE_CTER"/>
    <property type="match status" value="1"/>
</dbReference>
<dbReference type="SMART" id="SM00490">
    <property type="entry name" value="HELICc"/>
    <property type="match status" value="1"/>
</dbReference>
<dbReference type="GO" id="GO:0004386">
    <property type="term" value="F:helicase activity"/>
    <property type="evidence" value="ECO:0007669"/>
    <property type="project" value="UniProtKB-KW"/>
</dbReference>
<dbReference type="EMBL" id="ACKQ02000007">
    <property type="protein sequence ID" value="EFK36167.1"/>
    <property type="molecule type" value="Genomic_DNA"/>
</dbReference>
<dbReference type="CDD" id="cd18785">
    <property type="entry name" value="SF2_C"/>
    <property type="match status" value="1"/>
</dbReference>
<feature type="domain" description="Helicase ATP-binding" evidence="1">
    <location>
        <begin position="153"/>
        <end position="330"/>
    </location>
</feature>
<evidence type="ECO:0000313" key="3">
    <source>
        <dbReference type="EMBL" id="EFK36167.1"/>
    </source>
</evidence>
<dbReference type="PANTHER" id="PTHR47396:SF1">
    <property type="entry name" value="ATP-DEPENDENT HELICASE IRC3-RELATED"/>
    <property type="match status" value="1"/>
</dbReference>
<evidence type="ECO:0000313" key="4">
    <source>
        <dbReference type="Proteomes" id="UP000002969"/>
    </source>
</evidence>
<dbReference type="PROSITE" id="PS51192">
    <property type="entry name" value="HELICASE_ATP_BIND_1"/>
    <property type="match status" value="1"/>
</dbReference>
<evidence type="ECO:0000259" key="1">
    <source>
        <dbReference type="PROSITE" id="PS51192"/>
    </source>
</evidence>
<gene>
    <name evidence="3" type="ORF">HMPREF0204_15236</name>
</gene>
<dbReference type="Pfam" id="PF00271">
    <property type="entry name" value="Helicase_C"/>
    <property type="match status" value="1"/>
</dbReference>
<proteinExistence type="predicted"/>
<keyword evidence="3" id="KW-0378">Hydrolase</keyword>
<reference evidence="3" key="1">
    <citation type="submission" date="2010-06" db="EMBL/GenBank/DDBJ databases">
        <authorList>
            <person name="Muzny D."/>
            <person name="Qin X."/>
            <person name="Buhay C."/>
            <person name="Dugan-Rocha S."/>
            <person name="Ding Y."/>
            <person name="Chen G."/>
            <person name="Hawes A."/>
            <person name="Holder M."/>
            <person name="Jhangiani S."/>
            <person name="Johnson A."/>
            <person name="Khan Z."/>
            <person name="Li Z."/>
            <person name="Liu W."/>
            <person name="Liu X."/>
            <person name="Perez L."/>
            <person name="Shen H."/>
            <person name="Wang Q."/>
            <person name="Watt J."/>
            <person name="Xi L."/>
            <person name="Xin Y."/>
            <person name="Zhou J."/>
            <person name="Deng J."/>
            <person name="Jiang H."/>
            <person name="Liu Y."/>
            <person name="Qu J."/>
            <person name="Song X.-Z."/>
            <person name="Zhang L."/>
            <person name="Villasana D."/>
            <person name="Johnson A."/>
            <person name="Liu J."/>
            <person name="Liyanage D."/>
            <person name="Lorensuhewa L."/>
            <person name="Robinson T."/>
            <person name="Song A."/>
            <person name="Song B.-B."/>
            <person name="Dinh H."/>
            <person name="Thornton R."/>
            <person name="Coyle M."/>
            <person name="Francisco L."/>
            <person name="Jackson L."/>
            <person name="Javaid M."/>
            <person name="Korchina V."/>
            <person name="Kovar C."/>
            <person name="Mata R."/>
            <person name="Mathew T."/>
            <person name="Ngo R."/>
            <person name="Nguyen L."/>
            <person name="Nguyen N."/>
            <person name="Okwuonu G."/>
            <person name="Ongeri F."/>
            <person name="Pham C."/>
            <person name="Simmons D."/>
            <person name="Wilczek-Boney K."/>
            <person name="Hale W."/>
            <person name="Jakkamsetti A."/>
            <person name="Pham P."/>
            <person name="Ruth R."/>
            <person name="San Lucas F."/>
            <person name="Warren J."/>
            <person name="Zhang J."/>
            <person name="Zhao Z."/>
            <person name="Zhou C."/>
            <person name="Zhu D."/>
            <person name="Lee S."/>
            <person name="Bess C."/>
            <person name="Blankenburg K."/>
            <person name="Forbes L."/>
            <person name="Fu Q."/>
            <person name="Gubbala S."/>
            <person name="Hirani K."/>
            <person name="Jayaseelan J.C."/>
            <person name="Lara F."/>
            <person name="Munidasa M."/>
            <person name="Palculict T."/>
            <person name="Patil S."/>
            <person name="Pu L.-L."/>
            <person name="Saada N."/>
            <person name="Tang L."/>
            <person name="Weissenberger G."/>
            <person name="Zhu Y."/>
            <person name="Hemphill L."/>
            <person name="Shang Y."/>
            <person name="Youmans B."/>
            <person name="Ayvaz T."/>
            <person name="Ross M."/>
            <person name="Santibanez J."/>
            <person name="Aqrawi P."/>
            <person name="Gross S."/>
            <person name="Joshi V."/>
            <person name="Fowler G."/>
            <person name="Nazareth L."/>
            <person name="Reid J."/>
            <person name="Worley K."/>
            <person name="Petrosino J."/>
            <person name="Highlander S."/>
            <person name="Gibbs R."/>
        </authorList>
    </citation>
    <scope>NUCLEOTIDE SEQUENCE [LARGE SCALE GENOMIC DNA]</scope>
    <source>
        <strain evidence="3">ATCC 35910</strain>
    </source>
</reference>
<dbReference type="InterPro" id="IPR014001">
    <property type="entry name" value="Helicase_ATP-bd"/>
</dbReference>
<accession>A0ABN0ASL6</accession>
<dbReference type="InterPro" id="IPR027417">
    <property type="entry name" value="P-loop_NTPase"/>
</dbReference>
<dbReference type="SMART" id="SM00487">
    <property type="entry name" value="DEXDc"/>
    <property type="match status" value="1"/>
</dbReference>